<reference evidence="1 2" key="1">
    <citation type="submission" date="2015-08" db="EMBL/GenBank/DDBJ databases">
        <title>Next Generation Sequencing and Analysis of the Genome of Puccinia sorghi L Schw, the Causal Agent of Maize Common Rust.</title>
        <authorList>
            <person name="Rochi L."/>
            <person name="Burguener G."/>
            <person name="Darino M."/>
            <person name="Turjanski A."/>
            <person name="Kreff E."/>
            <person name="Dieguez M.J."/>
            <person name="Sacco F."/>
        </authorList>
    </citation>
    <scope>NUCLEOTIDE SEQUENCE [LARGE SCALE GENOMIC DNA]</scope>
    <source>
        <strain evidence="1 2">RO10H11247</strain>
    </source>
</reference>
<proteinExistence type="predicted"/>
<evidence type="ECO:0000313" key="1">
    <source>
        <dbReference type="EMBL" id="KNZ46354.1"/>
    </source>
</evidence>
<comment type="caution">
    <text evidence="1">The sequence shown here is derived from an EMBL/GenBank/DDBJ whole genome shotgun (WGS) entry which is preliminary data.</text>
</comment>
<protein>
    <submittedName>
        <fullName evidence="1">Uncharacterized protein</fullName>
    </submittedName>
</protein>
<keyword evidence="2" id="KW-1185">Reference proteome</keyword>
<name>A0A0L6UCS6_9BASI</name>
<evidence type="ECO:0000313" key="2">
    <source>
        <dbReference type="Proteomes" id="UP000037035"/>
    </source>
</evidence>
<sequence>MTDVKSCRVPSPEQCLPAVEERLKKLSEVKDELKECLQDV</sequence>
<dbReference type="EMBL" id="LAVV01012761">
    <property type="protein sequence ID" value="KNZ46354.1"/>
    <property type="molecule type" value="Genomic_DNA"/>
</dbReference>
<accession>A0A0L6UCS6</accession>
<organism evidence="1 2">
    <name type="scientific">Puccinia sorghi</name>
    <dbReference type="NCBI Taxonomy" id="27349"/>
    <lineage>
        <taxon>Eukaryota</taxon>
        <taxon>Fungi</taxon>
        <taxon>Dikarya</taxon>
        <taxon>Basidiomycota</taxon>
        <taxon>Pucciniomycotina</taxon>
        <taxon>Pucciniomycetes</taxon>
        <taxon>Pucciniales</taxon>
        <taxon>Pucciniaceae</taxon>
        <taxon>Puccinia</taxon>
    </lineage>
</organism>
<dbReference type="Proteomes" id="UP000037035">
    <property type="component" value="Unassembled WGS sequence"/>
</dbReference>
<dbReference type="VEuPathDB" id="FungiDB:VP01_733g9"/>
<dbReference type="AlphaFoldDB" id="A0A0L6UCS6"/>
<gene>
    <name evidence="1" type="ORF">VP01_733g9</name>
</gene>